<dbReference type="Gene3D" id="1.10.10.10">
    <property type="entry name" value="Winged helix-like DNA-binding domain superfamily/Winged helix DNA-binding domain"/>
    <property type="match status" value="1"/>
</dbReference>
<proteinExistence type="predicted"/>
<evidence type="ECO:0000313" key="5">
    <source>
        <dbReference type="Proteomes" id="UP000253426"/>
    </source>
</evidence>
<reference evidence="4 5" key="1">
    <citation type="submission" date="2018-06" db="EMBL/GenBank/DDBJ databases">
        <title>Genomic Encyclopedia of Type Strains, Phase IV (KMG-IV): sequencing the most valuable type-strain genomes for metagenomic binning, comparative biology and taxonomic classification.</title>
        <authorList>
            <person name="Goeker M."/>
        </authorList>
    </citation>
    <scope>NUCLEOTIDE SEQUENCE [LARGE SCALE GENOMIC DNA]</scope>
    <source>
        <strain evidence="4 5">DSM 25532</strain>
    </source>
</reference>
<feature type="domain" description="S-adenosylmethionine-dependent methyltransferase Rv2258c-like winged HTH" evidence="3">
    <location>
        <begin position="45"/>
        <end position="116"/>
    </location>
</feature>
<protein>
    <submittedName>
        <fullName evidence="4">Methyltransferase family protein</fullName>
    </submittedName>
</protein>
<dbReference type="InterPro" id="IPR036388">
    <property type="entry name" value="WH-like_DNA-bd_sf"/>
</dbReference>
<dbReference type="Pfam" id="PF21320">
    <property type="entry name" value="WHD_Rv2258c"/>
    <property type="match status" value="1"/>
</dbReference>
<name>A0A366HLT3_9BACT</name>
<dbReference type="SUPFAM" id="SSF53335">
    <property type="entry name" value="S-adenosyl-L-methionine-dependent methyltransferases"/>
    <property type="match status" value="1"/>
</dbReference>
<evidence type="ECO:0000259" key="3">
    <source>
        <dbReference type="Pfam" id="PF21320"/>
    </source>
</evidence>
<comment type="caution">
    <text evidence="4">The sequence shown here is derived from an EMBL/GenBank/DDBJ whole genome shotgun (WGS) entry which is preliminary data.</text>
</comment>
<dbReference type="AlphaFoldDB" id="A0A366HLT3"/>
<dbReference type="EMBL" id="QNRR01000005">
    <property type="protein sequence ID" value="RBP43834.1"/>
    <property type="molecule type" value="Genomic_DNA"/>
</dbReference>
<keyword evidence="5" id="KW-1185">Reference proteome</keyword>
<evidence type="ECO:0000256" key="1">
    <source>
        <dbReference type="SAM" id="MobiDB-lite"/>
    </source>
</evidence>
<dbReference type="GO" id="GO:0008168">
    <property type="term" value="F:methyltransferase activity"/>
    <property type="evidence" value="ECO:0007669"/>
    <property type="project" value="UniProtKB-KW"/>
</dbReference>
<feature type="region of interest" description="Disordered" evidence="1">
    <location>
        <begin position="1"/>
        <end position="23"/>
    </location>
</feature>
<keyword evidence="4" id="KW-0808">Transferase</keyword>
<evidence type="ECO:0000259" key="2">
    <source>
        <dbReference type="Pfam" id="PF13847"/>
    </source>
</evidence>
<dbReference type="SUPFAM" id="SSF46785">
    <property type="entry name" value="Winged helix' DNA-binding domain"/>
    <property type="match status" value="1"/>
</dbReference>
<dbReference type="Gene3D" id="3.40.50.150">
    <property type="entry name" value="Vaccinia Virus protein VP39"/>
    <property type="match status" value="1"/>
</dbReference>
<feature type="domain" description="Methyltransferase" evidence="2">
    <location>
        <begin position="193"/>
        <end position="315"/>
    </location>
</feature>
<dbReference type="InterPro" id="IPR036390">
    <property type="entry name" value="WH_DNA-bd_sf"/>
</dbReference>
<dbReference type="OrthoDB" id="9802097at2"/>
<accession>A0A366HLT3</accession>
<dbReference type="GO" id="GO:0032259">
    <property type="term" value="P:methylation"/>
    <property type="evidence" value="ECO:0007669"/>
    <property type="project" value="UniProtKB-KW"/>
</dbReference>
<evidence type="ECO:0000313" key="4">
    <source>
        <dbReference type="EMBL" id="RBP43834.1"/>
    </source>
</evidence>
<gene>
    <name evidence="4" type="ORF">DES53_105233</name>
</gene>
<keyword evidence="4" id="KW-0489">Methyltransferase</keyword>
<sequence length="373" mass="39635">MSVATSASKPATSNGNGSPAKAPQINMDKLHAFMGRMLNDLGAAATGSLVILGDRLGLYEALWKHGPCTSVEFASATGLHERHLREWLCAQAAAQYIEYDAGNETFALTPEQAAVFADPNSPAAMVGGFYTIGSAYLDEPKIAESFRTGKGVPWGDHHACLFCGTERFFRPGYEANLVSNWLPALEGVVDKLKNGARVADVGCGHGISTFIMAKAFPNSEFVGFDLHPESIEASNKHAAEHGLKNLRFEIATAQDFPGVGFDLVAIFDALHDMGDPVGACKHIRKALAADGTLMVVEPRAGDTLTENINPVGRVYYAASTMICTPGAISQRGGMALGAQAGDKRLTEVMNTGGFSKVRRATDTPFNVVLEARA</sequence>
<dbReference type="InterPro" id="IPR053173">
    <property type="entry name" value="SAM-binding_MTase"/>
</dbReference>
<dbReference type="Proteomes" id="UP000253426">
    <property type="component" value="Unassembled WGS sequence"/>
</dbReference>
<dbReference type="PANTHER" id="PTHR45128">
    <property type="entry name" value="METHYLTRANSFERASE TYPE 11"/>
    <property type="match status" value="1"/>
</dbReference>
<feature type="compositionally biased region" description="Polar residues" evidence="1">
    <location>
        <begin position="1"/>
        <end position="17"/>
    </location>
</feature>
<dbReference type="InterPro" id="IPR025714">
    <property type="entry name" value="Methyltranfer_dom"/>
</dbReference>
<dbReference type="Pfam" id="PF13847">
    <property type="entry name" value="Methyltransf_31"/>
    <property type="match status" value="1"/>
</dbReference>
<dbReference type="InterPro" id="IPR048711">
    <property type="entry name" value="WHD_Rv2258c"/>
</dbReference>
<organism evidence="4 5">
    <name type="scientific">Roseimicrobium gellanilyticum</name>
    <dbReference type="NCBI Taxonomy" id="748857"/>
    <lineage>
        <taxon>Bacteria</taxon>
        <taxon>Pseudomonadati</taxon>
        <taxon>Verrucomicrobiota</taxon>
        <taxon>Verrucomicrobiia</taxon>
        <taxon>Verrucomicrobiales</taxon>
        <taxon>Verrucomicrobiaceae</taxon>
        <taxon>Roseimicrobium</taxon>
    </lineage>
</organism>
<dbReference type="PANTHER" id="PTHR45128:SF2">
    <property type="entry name" value="METHYLTRANSFERASE DOMAIN-CONTAINING PROTEIN"/>
    <property type="match status" value="1"/>
</dbReference>
<dbReference type="InterPro" id="IPR029063">
    <property type="entry name" value="SAM-dependent_MTases_sf"/>
</dbReference>
<dbReference type="CDD" id="cd02440">
    <property type="entry name" value="AdoMet_MTases"/>
    <property type="match status" value="1"/>
</dbReference>